<keyword evidence="5" id="KW-0653">Protein transport</keyword>
<evidence type="ECO:0000256" key="5">
    <source>
        <dbReference type="ARBA" id="ARBA00022927"/>
    </source>
</evidence>
<protein>
    <recommendedName>
        <fullName evidence="3">Conserved oligomeric Golgi complex subunit 3</fullName>
    </recommendedName>
    <alternativeName>
        <fullName evidence="8">Component of oligomeric Golgi complex 3</fullName>
    </alternativeName>
</protein>
<keyword evidence="13" id="KW-1185">Reference proteome</keyword>
<evidence type="ECO:0000256" key="3">
    <source>
        <dbReference type="ARBA" id="ARBA00020976"/>
    </source>
</evidence>
<proteinExistence type="inferred from homology"/>
<dbReference type="PANTHER" id="PTHR13302:SF8">
    <property type="entry name" value="CONSERVED OLIGOMERIC GOLGI COMPLEX SUBUNIT 3"/>
    <property type="match status" value="1"/>
</dbReference>
<feature type="domain" description="Conserved oligomeric Golgi complex subunit 3 N-terminal" evidence="10">
    <location>
        <begin position="163"/>
        <end position="307"/>
    </location>
</feature>
<dbReference type="InterPro" id="IPR048320">
    <property type="entry name" value="COG3_N"/>
</dbReference>
<evidence type="ECO:0000313" key="12">
    <source>
        <dbReference type="EMBL" id="KAJ4135972.1"/>
    </source>
</evidence>
<dbReference type="InterPro" id="IPR048685">
    <property type="entry name" value="COG3_C"/>
</dbReference>
<evidence type="ECO:0000259" key="10">
    <source>
        <dbReference type="Pfam" id="PF04136"/>
    </source>
</evidence>
<keyword evidence="4" id="KW-0813">Transport</keyword>
<comment type="caution">
    <text evidence="12">The sequence shown here is derived from an EMBL/GenBank/DDBJ whole genome shotgun (WGS) entry which is preliminary data.</text>
</comment>
<evidence type="ECO:0000256" key="7">
    <source>
        <dbReference type="ARBA" id="ARBA00023136"/>
    </source>
</evidence>
<evidence type="ECO:0000256" key="8">
    <source>
        <dbReference type="ARBA" id="ARBA00031339"/>
    </source>
</evidence>
<comment type="subcellular location">
    <subcellularLocation>
        <location evidence="1">Golgi apparatus membrane</location>
        <topology evidence="1">Peripheral membrane protein</topology>
    </subcellularLocation>
</comment>
<dbReference type="Pfam" id="PF20671">
    <property type="entry name" value="COG3_C"/>
    <property type="match status" value="1"/>
</dbReference>
<feature type="compositionally biased region" description="Basic residues" evidence="9">
    <location>
        <begin position="17"/>
        <end position="33"/>
    </location>
</feature>
<evidence type="ECO:0000259" key="11">
    <source>
        <dbReference type="Pfam" id="PF20671"/>
    </source>
</evidence>
<dbReference type="Pfam" id="PF04136">
    <property type="entry name" value="COG3_N"/>
    <property type="match status" value="1"/>
</dbReference>
<dbReference type="EMBL" id="JAOQBH010000005">
    <property type="protein sequence ID" value="KAJ4135972.1"/>
    <property type="molecule type" value="Genomic_DNA"/>
</dbReference>
<organism evidence="12 13">
    <name type="scientific">Fusarium equiseti</name>
    <name type="common">Fusarium scirpi</name>
    <dbReference type="NCBI Taxonomy" id="61235"/>
    <lineage>
        <taxon>Eukaryota</taxon>
        <taxon>Fungi</taxon>
        <taxon>Dikarya</taxon>
        <taxon>Ascomycota</taxon>
        <taxon>Pezizomycotina</taxon>
        <taxon>Sordariomycetes</taxon>
        <taxon>Hypocreomycetidae</taxon>
        <taxon>Hypocreales</taxon>
        <taxon>Nectriaceae</taxon>
        <taxon>Fusarium</taxon>
        <taxon>Fusarium incarnatum-equiseti species complex</taxon>
    </lineage>
</organism>
<feature type="compositionally biased region" description="Polar residues" evidence="9">
    <location>
        <begin position="36"/>
        <end position="52"/>
    </location>
</feature>
<dbReference type="InterPro" id="IPR007265">
    <property type="entry name" value="COG_su3"/>
</dbReference>
<feature type="region of interest" description="Disordered" evidence="9">
    <location>
        <begin position="13"/>
        <end position="54"/>
    </location>
</feature>
<sequence>MYEDSWYTMMPDLGTSKKSHSSSHSQSHGHRRKESLLQQPNETGQIQETPASMPNVYEEIEDTDTPPEPTVIRRANSYSDFYRVVKEQLSKGIKPRPKKTDKKSRAWEALFLPESSNDVDTHEPNTFEAFDDQLLDASQQEYLYLTPLAYFTTWTVLTYCRLYRDQLTLTERHLDGLIDDANATLKLLTTLSNSFGSVEAQTSTFQSQCEELLTEQRRLEELANEVGTDLHYYAYLDNATRRLNAPGASRLVDDASFGEMVENIDSCIVFMEEHTSYRDRDTYLARYTALLTKALHLLEHGYRTTLDKVSPEIGRQIIATKSESARHALAYGRFQEMMLDSYGLIPNVHQVVRRAYDSYGQRNESCTHFETYANTANNIIHNHLTTRDRDLKALTQSDITEFNKEVKNLSAETASRNFIKQCFERMYNEENLFMKLFEVEPVWTQAADSVFQAIKPINTTIVHPGNLTPLVTNLQTVLQAAPLETTCNVVGLLANEYFGADLDDMESPYFIKCKQYTSQLLAHHLWPLTDTVFEAEVMKTIAKAPLQDASLKIGPVVGGVASSNAHPLVKQAIKLLGMYENCMPKERSSKNSSVVFNIVRETIQVLQRAESRIQSLKAGTDPDLFMVKNLLIIKNELVSLEIGDIRNHAASMQHFVHIWDTLSPQNWVGFFSNIIGGGLWSRGTPSVTAKTLTVEDMNEQLDELLRQSIYNFTHRWGALMNDSQNRKPGVKPIAKVEAELESLLMTAFSNQPEVVAKLKEAIEQHAQAQNDAKDEKQGVRRY</sequence>
<reference evidence="12" key="1">
    <citation type="submission" date="2022-09" db="EMBL/GenBank/DDBJ databases">
        <title>Fusarium specimens isolated from Avocado Roots.</title>
        <authorList>
            <person name="Stajich J."/>
            <person name="Roper C."/>
            <person name="Heimlech-Rivalta G."/>
        </authorList>
    </citation>
    <scope>NUCLEOTIDE SEQUENCE</scope>
    <source>
        <strain evidence="12">CF00095</strain>
    </source>
</reference>
<name>A0ABQ8RI27_FUSEQ</name>
<evidence type="ECO:0000256" key="4">
    <source>
        <dbReference type="ARBA" id="ARBA00022448"/>
    </source>
</evidence>
<accession>A0ABQ8RI27</accession>
<dbReference type="Proteomes" id="UP001152024">
    <property type="component" value="Unassembled WGS sequence"/>
</dbReference>
<evidence type="ECO:0000256" key="6">
    <source>
        <dbReference type="ARBA" id="ARBA00023034"/>
    </source>
</evidence>
<evidence type="ECO:0000313" key="13">
    <source>
        <dbReference type="Proteomes" id="UP001152024"/>
    </source>
</evidence>
<feature type="domain" description="Conserved oligomeric Golgi complex subunit 3 C-terminal" evidence="11">
    <location>
        <begin position="327"/>
        <end position="655"/>
    </location>
</feature>
<gene>
    <name evidence="12" type="primary">COG3</name>
    <name evidence="12" type="ORF">NW768_003578</name>
</gene>
<evidence type="ECO:0000256" key="9">
    <source>
        <dbReference type="SAM" id="MobiDB-lite"/>
    </source>
</evidence>
<keyword evidence="6" id="KW-0333">Golgi apparatus</keyword>
<dbReference type="PANTHER" id="PTHR13302">
    <property type="entry name" value="CONSERVED OLIGOMERIC GOLGI COMPLEX COMPONENT 3"/>
    <property type="match status" value="1"/>
</dbReference>
<keyword evidence="7" id="KW-0472">Membrane</keyword>
<comment type="similarity">
    <text evidence="2">Belongs to the COG3 family.</text>
</comment>
<evidence type="ECO:0000256" key="1">
    <source>
        <dbReference type="ARBA" id="ARBA00004395"/>
    </source>
</evidence>
<evidence type="ECO:0000256" key="2">
    <source>
        <dbReference type="ARBA" id="ARBA00009936"/>
    </source>
</evidence>